<dbReference type="Gene3D" id="3.40.50.1820">
    <property type="entry name" value="alpha/beta hydrolase"/>
    <property type="match status" value="1"/>
</dbReference>
<dbReference type="AlphaFoldDB" id="A0A7R8X6M8"/>
<sequence length="377" mass="42033">MKGCSRDGSIAASFTQPLVYQTTGNISLSSSLEHFERLRCESINGDLVNHDKKAVFLTIHDLGCNHTSFHDFVEHPAMSEIKQRSVFIHVDVPGQEDNAPDLPDGFVFPAMQDLGDAMSTVLDMLDVKFVVGLGEGAGANILARFGLAHPSRVLGLILIHPTSTVAGVMETIKDKIISWKLTNLGMNTTAEEYLIFHRFGTQLTEQMEVTDNKERVMREFQQKLKSSINPKNLSKYVNTFLNRTDISSILRKNLQVETMVVVGSKASNLRSVHTMHQSMDSARAQLLQLDGVGDVLSECPEKMAQSLLLFVKGLGLLTSVTMVGVQRQRTFSGGSEDEVAGRPRTQRSLSMEEYDRPNLQRLLSRERRESRDETVHE</sequence>
<dbReference type="InterPro" id="IPR029058">
    <property type="entry name" value="AB_hydrolase_fold"/>
</dbReference>
<evidence type="ECO:0008006" key="5">
    <source>
        <dbReference type="Google" id="ProtNLM"/>
    </source>
</evidence>
<protein>
    <recommendedName>
        <fullName evidence="5">N-myc downstream regulated</fullName>
    </recommendedName>
</protein>
<comment type="similarity">
    <text evidence="1">Belongs to the NDRG family.</text>
</comment>
<reference evidence="3" key="1">
    <citation type="submission" date="2020-11" db="EMBL/GenBank/DDBJ databases">
        <authorList>
            <person name="Tran Van P."/>
        </authorList>
    </citation>
    <scope>NUCLEOTIDE SEQUENCE</scope>
</reference>
<organism evidence="3">
    <name type="scientific">Darwinula stevensoni</name>
    <dbReference type="NCBI Taxonomy" id="69355"/>
    <lineage>
        <taxon>Eukaryota</taxon>
        <taxon>Metazoa</taxon>
        <taxon>Ecdysozoa</taxon>
        <taxon>Arthropoda</taxon>
        <taxon>Crustacea</taxon>
        <taxon>Oligostraca</taxon>
        <taxon>Ostracoda</taxon>
        <taxon>Podocopa</taxon>
        <taxon>Podocopida</taxon>
        <taxon>Darwinulocopina</taxon>
        <taxon>Darwinuloidea</taxon>
        <taxon>Darwinulidae</taxon>
        <taxon>Darwinula</taxon>
    </lineage>
</organism>
<evidence type="ECO:0000256" key="2">
    <source>
        <dbReference type="SAM" id="MobiDB-lite"/>
    </source>
</evidence>
<dbReference type="EMBL" id="CAJPEV010000049">
    <property type="protein sequence ID" value="CAG0879623.1"/>
    <property type="molecule type" value="Genomic_DNA"/>
</dbReference>
<feature type="compositionally biased region" description="Basic and acidic residues" evidence="2">
    <location>
        <begin position="353"/>
        <end position="377"/>
    </location>
</feature>
<evidence type="ECO:0000313" key="4">
    <source>
        <dbReference type="Proteomes" id="UP000677054"/>
    </source>
</evidence>
<dbReference type="InterPro" id="IPR004142">
    <property type="entry name" value="NDRG"/>
</dbReference>
<proteinExistence type="inferred from homology"/>
<evidence type="ECO:0000256" key="1">
    <source>
        <dbReference type="ARBA" id="ARBA00005598"/>
    </source>
</evidence>
<dbReference type="OrthoDB" id="191979at2759"/>
<dbReference type="PANTHER" id="PTHR11034">
    <property type="entry name" value="N-MYC DOWNSTREAM REGULATED"/>
    <property type="match status" value="1"/>
</dbReference>
<dbReference type="EMBL" id="LR899566">
    <property type="protein sequence ID" value="CAD7240663.1"/>
    <property type="molecule type" value="Genomic_DNA"/>
</dbReference>
<name>A0A7R8X6M8_9CRUS</name>
<dbReference type="Pfam" id="PF03096">
    <property type="entry name" value="Ndr"/>
    <property type="match status" value="1"/>
</dbReference>
<accession>A0A7R8X6M8</accession>
<gene>
    <name evidence="3" type="ORF">DSTB1V02_LOCUS677</name>
</gene>
<feature type="region of interest" description="Disordered" evidence="2">
    <location>
        <begin position="331"/>
        <end position="377"/>
    </location>
</feature>
<dbReference type="SUPFAM" id="SSF53474">
    <property type="entry name" value="alpha/beta-Hydrolases"/>
    <property type="match status" value="1"/>
</dbReference>
<keyword evidence="4" id="KW-1185">Reference proteome</keyword>
<dbReference type="Proteomes" id="UP000677054">
    <property type="component" value="Unassembled WGS sequence"/>
</dbReference>
<evidence type="ECO:0000313" key="3">
    <source>
        <dbReference type="EMBL" id="CAD7240663.1"/>
    </source>
</evidence>